<feature type="compositionally biased region" description="Basic and acidic residues" evidence="1">
    <location>
        <begin position="45"/>
        <end position="89"/>
    </location>
</feature>
<dbReference type="EMBL" id="KZ678135">
    <property type="protein sequence ID" value="PSN67303.1"/>
    <property type="molecule type" value="Genomic_DNA"/>
</dbReference>
<sequence length="131" mass="14639">MKSWDKSSGKKRKVEVDHIKETKSSKFQGFAPAGNAANAVKTKFRRIEPESATKATPEKPAEAEAEPKATEKPADKPADDRQNTTREEPVGSEITPQDLAKELFRFIESTEKDKDKLVKAIKDKELETVQV</sequence>
<accession>A0A2T2NPG2</accession>
<keyword evidence="3" id="KW-1185">Reference proteome</keyword>
<dbReference type="AlphaFoldDB" id="A0A2T2NPG2"/>
<evidence type="ECO:0000256" key="1">
    <source>
        <dbReference type="SAM" id="MobiDB-lite"/>
    </source>
</evidence>
<proteinExistence type="predicted"/>
<feature type="region of interest" description="Disordered" evidence="1">
    <location>
        <begin position="1"/>
        <end position="98"/>
    </location>
</feature>
<protein>
    <submittedName>
        <fullName evidence="2">Uncharacterized protein</fullName>
    </submittedName>
</protein>
<feature type="compositionally biased region" description="Basic and acidic residues" evidence="1">
    <location>
        <begin position="1"/>
        <end position="24"/>
    </location>
</feature>
<reference evidence="2 3" key="1">
    <citation type="journal article" date="2018" name="Front. Microbiol.">
        <title>Genome-Wide Analysis of Corynespora cassiicola Leaf Fall Disease Putative Effectors.</title>
        <authorList>
            <person name="Lopez D."/>
            <person name="Ribeiro S."/>
            <person name="Label P."/>
            <person name="Fumanal B."/>
            <person name="Venisse J.S."/>
            <person name="Kohler A."/>
            <person name="de Oliveira R.R."/>
            <person name="Labutti K."/>
            <person name="Lipzen A."/>
            <person name="Lail K."/>
            <person name="Bauer D."/>
            <person name="Ohm R.A."/>
            <person name="Barry K.W."/>
            <person name="Spatafora J."/>
            <person name="Grigoriev I.V."/>
            <person name="Martin F.M."/>
            <person name="Pujade-Renaud V."/>
        </authorList>
    </citation>
    <scope>NUCLEOTIDE SEQUENCE [LARGE SCALE GENOMIC DNA]</scope>
    <source>
        <strain evidence="2 3">Philippines</strain>
    </source>
</reference>
<evidence type="ECO:0000313" key="2">
    <source>
        <dbReference type="EMBL" id="PSN67303.1"/>
    </source>
</evidence>
<gene>
    <name evidence="2" type="ORF">BS50DRAFT_574022</name>
</gene>
<evidence type="ECO:0000313" key="3">
    <source>
        <dbReference type="Proteomes" id="UP000240883"/>
    </source>
</evidence>
<organism evidence="2 3">
    <name type="scientific">Corynespora cassiicola Philippines</name>
    <dbReference type="NCBI Taxonomy" id="1448308"/>
    <lineage>
        <taxon>Eukaryota</taxon>
        <taxon>Fungi</taxon>
        <taxon>Dikarya</taxon>
        <taxon>Ascomycota</taxon>
        <taxon>Pezizomycotina</taxon>
        <taxon>Dothideomycetes</taxon>
        <taxon>Pleosporomycetidae</taxon>
        <taxon>Pleosporales</taxon>
        <taxon>Corynesporascaceae</taxon>
        <taxon>Corynespora</taxon>
    </lineage>
</organism>
<name>A0A2T2NPG2_CORCC</name>
<dbReference type="Proteomes" id="UP000240883">
    <property type="component" value="Unassembled WGS sequence"/>
</dbReference>